<evidence type="ECO:0000256" key="8">
    <source>
        <dbReference type="SAM" id="MobiDB-lite"/>
    </source>
</evidence>
<sequence length="407" mass="43777">MRAGRSSPADAITNSPFVRALIRPVRSIIPKENGKDGQVLPPKGSLIPTQPEKVPVASTSTSTLEGNGIVGGVVKGAGAKGKRAGTELHGDEDEGEVIQTSYDAENLPVELKKYWFQRYRLFSLFDEGVQMDREGWFSVTPEKIAQQIAERCRCNVIVDAFCGVGGNAIQFAFTCEKVIAIDTSPIRLACARKNAEIYGVADRIEFIQADFVEWAKEKAKRLETKPKGEEEEVEVVFLSPPWGGIDYLSFDAKGTSTLTGNGTRMVEMENPASVAGEAVVVEQSAPAASRKKKKRRKSGVAQEGNTSITPATSTATTATTSSTTYPLSALAPSPGQDLFALSAALTPHIAMYLPRNVDLVEVAQLAKKKDGDYEEVEIEEEWMGFKLKAVTAYFGGLTCNAAAAASS</sequence>
<dbReference type="Pfam" id="PF09445">
    <property type="entry name" value="Methyltransf_15"/>
    <property type="match status" value="2"/>
</dbReference>
<dbReference type="AlphaFoldDB" id="A0A238FGY3"/>
<protein>
    <recommendedName>
        <fullName evidence="1">Trimethylguanosine synthase</fullName>
    </recommendedName>
    <alternativeName>
        <fullName evidence="7">Cap-specific guanine-N(2) methyltransferase</fullName>
    </alternativeName>
</protein>
<dbReference type="STRING" id="269621.A0A238FGY3"/>
<name>A0A238FGY3_9BASI</name>
<feature type="region of interest" description="Disordered" evidence="8">
    <location>
        <begin position="31"/>
        <end position="53"/>
    </location>
</feature>
<evidence type="ECO:0000313" key="10">
    <source>
        <dbReference type="Proteomes" id="UP000198372"/>
    </source>
</evidence>
<reference evidence="10" key="1">
    <citation type="submission" date="2016-09" db="EMBL/GenBank/DDBJ databases">
        <authorList>
            <person name="Jeantristanb JTB J.-T."/>
            <person name="Ricardo R."/>
        </authorList>
    </citation>
    <scope>NUCLEOTIDE SEQUENCE [LARGE SCALE GENOMIC DNA]</scope>
</reference>
<organism evidence="9 10">
    <name type="scientific">Microbotryum intermedium</name>
    <dbReference type="NCBI Taxonomy" id="269621"/>
    <lineage>
        <taxon>Eukaryota</taxon>
        <taxon>Fungi</taxon>
        <taxon>Dikarya</taxon>
        <taxon>Basidiomycota</taxon>
        <taxon>Pucciniomycotina</taxon>
        <taxon>Microbotryomycetes</taxon>
        <taxon>Microbotryales</taxon>
        <taxon>Microbotryaceae</taxon>
        <taxon>Microbotryum</taxon>
    </lineage>
</organism>
<comment type="catalytic activity">
    <reaction evidence="3">
        <text>a 5'-end (N(2),N(7)-dimethyl 5'-triphosphoguanosine)-ribonucleoside in snoRNA + S-adenosyl-L-methionine = a 5'-end (N(2),N(2),N(7)-trimethyl 5'-triphosphoguanosine)-ribonucleoside in snoRNA + S-adenosyl-L-homocysteine + H(+)</text>
        <dbReference type="Rhea" id="RHEA:78507"/>
        <dbReference type="Rhea" id="RHEA-COMP:19088"/>
        <dbReference type="Rhea" id="RHEA-COMP:19090"/>
        <dbReference type="ChEBI" id="CHEBI:15378"/>
        <dbReference type="ChEBI" id="CHEBI:57856"/>
        <dbReference type="ChEBI" id="CHEBI:59789"/>
        <dbReference type="ChEBI" id="CHEBI:167623"/>
        <dbReference type="ChEBI" id="CHEBI:172880"/>
    </reaction>
    <physiologicalReaction direction="left-to-right" evidence="3">
        <dbReference type="Rhea" id="RHEA:78508"/>
    </physiologicalReaction>
</comment>
<evidence type="ECO:0000256" key="4">
    <source>
        <dbReference type="ARBA" id="ARBA00048740"/>
    </source>
</evidence>
<dbReference type="GO" id="GO:0071164">
    <property type="term" value="F:RNA cap trimethylguanosine synthase activity"/>
    <property type="evidence" value="ECO:0007669"/>
    <property type="project" value="TreeGrafter"/>
</dbReference>
<evidence type="ECO:0000256" key="2">
    <source>
        <dbReference type="ARBA" id="ARBA00025783"/>
    </source>
</evidence>
<dbReference type="PANTHER" id="PTHR14741">
    <property type="entry name" value="S-ADENOSYLMETHIONINE-DEPENDENT METHYLTRANSFERASE RELATED"/>
    <property type="match status" value="1"/>
</dbReference>
<accession>A0A238FGY3</accession>
<dbReference type="PANTHER" id="PTHR14741:SF32">
    <property type="entry name" value="TRIMETHYLGUANOSINE SYNTHASE"/>
    <property type="match status" value="1"/>
</dbReference>
<evidence type="ECO:0000256" key="6">
    <source>
        <dbReference type="ARBA" id="ARBA00049075"/>
    </source>
</evidence>
<feature type="compositionally biased region" description="Basic residues" evidence="8">
    <location>
        <begin position="289"/>
        <end position="298"/>
    </location>
</feature>
<evidence type="ECO:0000313" key="9">
    <source>
        <dbReference type="EMBL" id="SCV71263.1"/>
    </source>
</evidence>
<evidence type="ECO:0000256" key="7">
    <source>
        <dbReference type="ARBA" id="ARBA00049790"/>
    </source>
</evidence>
<comment type="similarity">
    <text evidence="2">Belongs to the methyltransferase superfamily. Trimethylguanosine synthase family.</text>
</comment>
<dbReference type="Proteomes" id="UP000198372">
    <property type="component" value="Unassembled WGS sequence"/>
</dbReference>
<gene>
    <name evidence="9" type="ORF">BQ2448_2851</name>
</gene>
<dbReference type="GO" id="GO:0005634">
    <property type="term" value="C:nucleus"/>
    <property type="evidence" value="ECO:0007669"/>
    <property type="project" value="TreeGrafter"/>
</dbReference>
<proteinExistence type="inferred from homology"/>
<feature type="compositionally biased region" description="Low complexity" evidence="8">
    <location>
        <begin position="306"/>
        <end position="319"/>
    </location>
</feature>
<dbReference type="SUPFAM" id="SSF53335">
    <property type="entry name" value="S-adenosyl-L-methionine-dependent methyltransferases"/>
    <property type="match status" value="1"/>
</dbReference>
<dbReference type="Gene3D" id="3.40.50.150">
    <property type="entry name" value="Vaccinia Virus protein VP39"/>
    <property type="match status" value="1"/>
</dbReference>
<feature type="region of interest" description="Disordered" evidence="8">
    <location>
        <begin position="285"/>
        <end position="319"/>
    </location>
</feature>
<evidence type="ECO:0000256" key="5">
    <source>
        <dbReference type="ARBA" id="ARBA00048763"/>
    </source>
</evidence>
<dbReference type="CDD" id="cd02440">
    <property type="entry name" value="AdoMet_MTases"/>
    <property type="match status" value="1"/>
</dbReference>
<dbReference type="OrthoDB" id="194443at2759"/>
<comment type="catalytic activity">
    <reaction evidence="4">
        <text>a 5'-end (N(7)-methyl 5'-triphosphoguanosine)-ribonucleoside in snoRNA + S-adenosyl-L-methionine = a 5'-end (N(2),N(7)-dimethyl 5'-triphosphoguanosine)-ribonucleoside in snoRNA + S-adenosyl-L-homocysteine + H(+)</text>
        <dbReference type="Rhea" id="RHEA:78475"/>
        <dbReference type="Rhea" id="RHEA-COMP:19086"/>
        <dbReference type="Rhea" id="RHEA-COMP:19088"/>
        <dbReference type="ChEBI" id="CHEBI:15378"/>
        <dbReference type="ChEBI" id="CHEBI:57856"/>
        <dbReference type="ChEBI" id="CHEBI:59789"/>
        <dbReference type="ChEBI" id="CHEBI:156461"/>
        <dbReference type="ChEBI" id="CHEBI:172880"/>
    </reaction>
    <physiologicalReaction direction="left-to-right" evidence="4">
        <dbReference type="Rhea" id="RHEA:78476"/>
    </physiologicalReaction>
</comment>
<dbReference type="EMBL" id="FMSP01000007">
    <property type="protein sequence ID" value="SCV71263.1"/>
    <property type="molecule type" value="Genomic_DNA"/>
</dbReference>
<comment type="catalytic activity">
    <reaction evidence="5">
        <text>a 5'-end (N(2),N(7)-dimethyl 5'-triphosphoguanosine)-ribonucleoside in snRNA + S-adenosyl-L-methionine = a 5'-end (N(2),N(2),N(7)-trimethyl 5'-triphosphoguanosine)-ribonucleoside in snRNA + S-adenosyl-L-homocysteine + H(+)</text>
        <dbReference type="Rhea" id="RHEA:78479"/>
        <dbReference type="Rhea" id="RHEA-COMP:19087"/>
        <dbReference type="Rhea" id="RHEA-COMP:19089"/>
        <dbReference type="ChEBI" id="CHEBI:15378"/>
        <dbReference type="ChEBI" id="CHEBI:57856"/>
        <dbReference type="ChEBI" id="CHEBI:59789"/>
        <dbReference type="ChEBI" id="CHEBI:167623"/>
        <dbReference type="ChEBI" id="CHEBI:172880"/>
    </reaction>
    <physiologicalReaction direction="left-to-right" evidence="5">
        <dbReference type="Rhea" id="RHEA:78480"/>
    </physiologicalReaction>
</comment>
<comment type="catalytic activity">
    <reaction evidence="6">
        <text>a 5'-end (N(7)-methyl 5'-triphosphoguanosine)-ribonucleoside in snRNA + S-adenosyl-L-methionine = a 5'-end (N(2),N(7)-dimethyl 5'-triphosphoguanosine)-ribonucleoside in snRNA + S-adenosyl-L-homocysteine + H(+)</text>
        <dbReference type="Rhea" id="RHEA:78471"/>
        <dbReference type="Rhea" id="RHEA-COMP:19085"/>
        <dbReference type="Rhea" id="RHEA-COMP:19087"/>
        <dbReference type="ChEBI" id="CHEBI:15378"/>
        <dbReference type="ChEBI" id="CHEBI:57856"/>
        <dbReference type="ChEBI" id="CHEBI:59789"/>
        <dbReference type="ChEBI" id="CHEBI:156461"/>
        <dbReference type="ChEBI" id="CHEBI:172880"/>
    </reaction>
    <physiologicalReaction direction="left-to-right" evidence="6">
        <dbReference type="Rhea" id="RHEA:78472"/>
    </physiologicalReaction>
</comment>
<keyword evidence="10" id="KW-1185">Reference proteome</keyword>
<dbReference type="InterPro" id="IPR019012">
    <property type="entry name" value="RNA_cap_Gua-N2-MeTrfase"/>
</dbReference>
<dbReference type="InterPro" id="IPR029063">
    <property type="entry name" value="SAM-dependent_MTases_sf"/>
</dbReference>
<evidence type="ECO:0000256" key="3">
    <source>
        <dbReference type="ARBA" id="ARBA00047418"/>
    </source>
</evidence>
<evidence type="ECO:0000256" key="1">
    <source>
        <dbReference type="ARBA" id="ARBA00018517"/>
    </source>
</evidence>